<comment type="caution">
    <text evidence="1">The sequence shown here is derived from an EMBL/GenBank/DDBJ whole genome shotgun (WGS) entry which is preliminary data.</text>
</comment>
<accession>A0ABW4N2Q7</accession>
<keyword evidence="2" id="KW-1185">Reference proteome</keyword>
<organism evidence="1 2">
    <name type="scientific">Phenylobacterium terrae</name>
    <dbReference type="NCBI Taxonomy" id="2665495"/>
    <lineage>
        <taxon>Bacteria</taxon>
        <taxon>Pseudomonadati</taxon>
        <taxon>Pseudomonadota</taxon>
        <taxon>Alphaproteobacteria</taxon>
        <taxon>Caulobacterales</taxon>
        <taxon>Caulobacteraceae</taxon>
        <taxon>Phenylobacterium</taxon>
    </lineage>
</organism>
<dbReference type="Proteomes" id="UP001597237">
    <property type="component" value="Unassembled WGS sequence"/>
</dbReference>
<dbReference type="RefSeq" id="WP_377283686.1">
    <property type="nucleotide sequence ID" value="NZ_JBHRSI010000009.1"/>
</dbReference>
<evidence type="ECO:0000313" key="2">
    <source>
        <dbReference type="Proteomes" id="UP001597237"/>
    </source>
</evidence>
<dbReference type="EMBL" id="JBHUEY010000001">
    <property type="protein sequence ID" value="MFD1784365.1"/>
    <property type="molecule type" value="Genomic_DNA"/>
</dbReference>
<evidence type="ECO:0000313" key="1">
    <source>
        <dbReference type="EMBL" id="MFD1784365.1"/>
    </source>
</evidence>
<proteinExistence type="predicted"/>
<protein>
    <submittedName>
        <fullName evidence="1">Uncharacterized protein</fullName>
    </submittedName>
</protein>
<reference evidence="2" key="1">
    <citation type="journal article" date="2019" name="Int. J. Syst. Evol. Microbiol.">
        <title>The Global Catalogue of Microorganisms (GCM) 10K type strain sequencing project: providing services to taxonomists for standard genome sequencing and annotation.</title>
        <authorList>
            <consortium name="The Broad Institute Genomics Platform"/>
            <consortium name="The Broad Institute Genome Sequencing Center for Infectious Disease"/>
            <person name="Wu L."/>
            <person name="Ma J."/>
        </authorList>
    </citation>
    <scope>NUCLEOTIDE SEQUENCE [LARGE SCALE GENOMIC DNA]</scope>
    <source>
        <strain evidence="2">DFY28</strain>
    </source>
</reference>
<gene>
    <name evidence="1" type="ORF">ACFSC0_13240</name>
</gene>
<name>A0ABW4N2Q7_9CAUL</name>
<sequence>MQTAPLDPAARSADRLEPGERLLIAALQAWLSDGSATSLRTLGKVMAWRTSPRVAALFLGWVHAMDAARLRPIEATCRHCGGASQDVQRLVVACGLAPVDLDLGERLIAPLVSEATSVMVLARALNAALAQAGWPLPARLGVQDPSHEQPTMH</sequence>